<dbReference type="Gene3D" id="3.40.50.300">
    <property type="entry name" value="P-loop containing nucleotide triphosphate hydrolases"/>
    <property type="match status" value="1"/>
</dbReference>
<dbReference type="OMA" id="RDEICLM"/>
<dbReference type="GO" id="GO:0005525">
    <property type="term" value="F:GTP binding"/>
    <property type="evidence" value="ECO:0007669"/>
    <property type="project" value="InterPro"/>
</dbReference>
<dbReference type="InterPro" id="IPR001401">
    <property type="entry name" value="Dynamin_GTPase"/>
</dbReference>
<dbReference type="GO" id="GO:0016020">
    <property type="term" value="C:membrane"/>
    <property type="evidence" value="ECO:0000318"/>
    <property type="project" value="GO_Central"/>
</dbReference>
<sequence length="291" mass="31411">MAAIQELSELTDSLRHDETSNNSRRPSTFLNVVALGNVGSGKSAELNSLIGHIVLPTGENVATIAPVVVHLQRDTSLSSKSIIVQIDDKSQQVSANSSAKPRYKIILKIQTSTAPPLMLVDLPGLDHHIMDKSTVSEYVEHNDAILVVIVPAAQALEIESSRALKLAKERRRSSFLPFIGTRIVGVISKIDQAASDQKAIAAVEALLLNKGPTKAQDIPWVALIGQSVTTTTLKSRSSGSENYFETAWRAESESLKSILTGAPPSKLGRMALVDALAQQIQNRMKLRVPNL</sequence>
<dbReference type="InterPro" id="IPR045063">
    <property type="entry name" value="Dynamin_N"/>
</dbReference>
<dbReference type="GO" id="GO:0072583">
    <property type="term" value="P:clathrin-dependent endocytosis"/>
    <property type="evidence" value="ECO:0000318"/>
    <property type="project" value="GO_Central"/>
</dbReference>
<dbReference type="SMART" id="SM00053">
    <property type="entry name" value="DYNc"/>
    <property type="match status" value="1"/>
</dbReference>
<dbReference type="PROSITE" id="PS51718">
    <property type="entry name" value="G_DYNAMIN_2"/>
    <property type="match status" value="1"/>
</dbReference>
<dbReference type="GO" id="GO:0005737">
    <property type="term" value="C:cytoplasm"/>
    <property type="evidence" value="ECO:0000318"/>
    <property type="project" value="GO_Central"/>
</dbReference>
<evidence type="ECO:0000313" key="3">
    <source>
        <dbReference type="EnsemblPlants" id="AES87165"/>
    </source>
</evidence>
<dbReference type="EMBL" id="CM001220">
    <property type="protein sequence ID" value="AES87165.1"/>
    <property type="molecule type" value="Genomic_DNA"/>
</dbReference>
<dbReference type="Pfam" id="PF00350">
    <property type="entry name" value="Dynamin_N"/>
    <property type="match status" value="1"/>
</dbReference>
<keyword evidence="4" id="KW-1185">Reference proteome</keyword>
<dbReference type="HOGENOM" id="CLU_835138_0_0_1"/>
<dbReference type="STRING" id="3880.G7JUJ1"/>
<dbReference type="SUPFAM" id="SSF52540">
    <property type="entry name" value="P-loop containing nucleoside triphosphate hydrolases"/>
    <property type="match status" value="1"/>
</dbReference>
<dbReference type="GO" id="GO:0003924">
    <property type="term" value="F:GTPase activity"/>
    <property type="evidence" value="ECO:0000318"/>
    <property type="project" value="GO_Central"/>
</dbReference>
<dbReference type="InterPro" id="IPR027417">
    <property type="entry name" value="P-loop_NTPase"/>
</dbReference>
<dbReference type="Proteomes" id="UP000002051">
    <property type="component" value="Chromosome 4"/>
</dbReference>
<dbReference type="AlphaFoldDB" id="G7JUJ1"/>
<dbReference type="GO" id="GO:0005874">
    <property type="term" value="C:microtubule"/>
    <property type="evidence" value="ECO:0000318"/>
    <property type="project" value="GO_Central"/>
</dbReference>
<dbReference type="EnsemblPlants" id="AES87165">
    <property type="protein sequence ID" value="AES87165"/>
    <property type="gene ID" value="MTR_4g022340"/>
</dbReference>
<proteinExistence type="predicted"/>
<gene>
    <name evidence="2" type="ordered locus">MTR_4g022340</name>
</gene>
<evidence type="ECO:0000313" key="2">
    <source>
        <dbReference type="EMBL" id="AES87165.1"/>
    </source>
</evidence>
<feature type="domain" description="Dynamin-type G" evidence="1">
    <location>
        <begin position="26"/>
        <end position="289"/>
    </location>
</feature>
<evidence type="ECO:0000313" key="4">
    <source>
        <dbReference type="Proteomes" id="UP000002051"/>
    </source>
</evidence>
<dbReference type="PANTHER" id="PTHR11566">
    <property type="entry name" value="DYNAMIN"/>
    <property type="match status" value="1"/>
</dbReference>
<dbReference type="GO" id="GO:0008017">
    <property type="term" value="F:microtubule binding"/>
    <property type="evidence" value="ECO:0000318"/>
    <property type="project" value="GO_Central"/>
</dbReference>
<dbReference type="eggNOG" id="KOG0446">
    <property type="taxonomic scope" value="Eukaryota"/>
</dbReference>
<dbReference type="InterPro" id="IPR030381">
    <property type="entry name" value="G_DYNAMIN_dom"/>
</dbReference>
<name>G7JUJ1_MEDTR</name>
<organism evidence="2 4">
    <name type="scientific">Medicago truncatula</name>
    <name type="common">Barrel medic</name>
    <name type="synonym">Medicago tribuloides</name>
    <dbReference type="NCBI Taxonomy" id="3880"/>
    <lineage>
        <taxon>Eukaryota</taxon>
        <taxon>Viridiplantae</taxon>
        <taxon>Streptophyta</taxon>
        <taxon>Embryophyta</taxon>
        <taxon>Tracheophyta</taxon>
        <taxon>Spermatophyta</taxon>
        <taxon>Magnoliopsida</taxon>
        <taxon>eudicotyledons</taxon>
        <taxon>Gunneridae</taxon>
        <taxon>Pentapetalae</taxon>
        <taxon>rosids</taxon>
        <taxon>fabids</taxon>
        <taxon>Fabales</taxon>
        <taxon>Fabaceae</taxon>
        <taxon>Papilionoideae</taxon>
        <taxon>50 kb inversion clade</taxon>
        <taxon>NPAAA clade</taxon>
        <taxon>Hologalegina</taxon>
        <taxon>IRL clade</taxon>
        <taxon>Trifolieae</taxon>
        <taxon>Medicago</taxon>
    </lineage>
</organism>
<protein>
    <submittedName>
        <fullName evidence="2">Dynamin-like protein</fullName>
    </submittedName>
</protein>
<reference evidence="2 4" key="2">
    <citation type="journal article" date="2014" name="BMC Genomics">
        <title>An improved genome release (version Mt4.0) for the model legume Medicago truncatula.</title>
        <authorList>
            <person name="Tang H."/>
            <person name="Krishnakumar V."/>
            <person name="Bidwell S."/>
            <person name="Rosen B."/>
            <person name="Chan A."/>
            <person name="Zhou S."/>
            <person name="Gentzbittel L."/>
            <person name="Childs K.L."/>
            <person name="Yandell M."/>
            <person name="Gundlach H."/>
            <person name="Mayer K.F."/>
            <person name="Schwartz D.C."/>
            <person name="Town C.D."/>
        </authorList>
    </citation>
    <scope>GENOME REANNOTATION</scope>
    <source>
        <strain evidence="3 4">cv. Jemalong A17</strain>
    </source>
</reference>
<reference evidence="2 4" key="1">
    <citation type="journal article" date="2011" name="Nature">
        <title>The Medicago genome provides insight into the evolution of rhizobial symbioses.</title>
        <authorList>
            <person name="Young N.D."/>
            <person name="Debelle F."/>
            <person name="Oldroyd G.E."/>
            <person name="Geurts R."/>
            <person name="Cannon S.B."/>
            <person name="Udvardi M.K."/>
            <person name="Benedito V.A."/>
            <person name="Mayer K.F."/>
            <person name="Gouzy J."/>
            <person name="Schoof H."/>
            <person name="Van de Peer Y."/>
            <person name="Proost S."/>
            <person name="Cook D.R."/>
            <person name="Meyers B.C."/>
            <person name="Spannagl M."/>
            <person name="Cheung F."/>
            <person name="De Mita S."/>
            <person name="Krishnakumar V."/>
            <person name="Gundlach H."/>
            <person name="Zhou S."/>
            <person name="Mudge J."/>
            <person name="Bharti A.K."/>
            <person name="Murray J.D."/>
            <person name="Naoumkina M.A."/>
            <person name="Rosen B."/>
            <person name="Silverstein K.A."/>
            <person name="Tang H."/>
            <person name="Rombauts S."/>
            <person name="Zhao P.X."/>
            <person name="Zhou P."/>
            <person name="Barbe V."/>
            <person name="Bardou P."/>
            <person name="Bechner M."/>
            <person name="Bellec A."/>
            <person name="Berger A."/>
            <person name="Berges H."/>
            <person name="Bidwell S."/>
            <person name="Bisseling T."/>
            <person name="Choisne N."/>
            <person name="Couloux A."/>
            <person name="Denny R."/>
            <person name="Deshpande S."/>
            <person name="Dai X."/>
            <person name="Doyle J.J."/>
            <person name="Dudez A.M."/>
            <person name="Farmer A.D."/>
            <person name="Fouteau S."/>
            <person name="Franken C."/>
            <person name="Gibelin C."/>
            <person name="Gish J."/>
            <person name="Goldstein S."/>
            <person name="Gonzalez A.J."/>
            <person name="Green P.J."/>
            <person name="Hallab A."/>
            <person name="Hartog M."/>
            <person name="Hua A."/>
            <person name="Humphray S.J."/>
            <person name="Jeong D.H."/>
            <person name="Jing Y."/>
            <person name="Jocker A."/>
            <person name="Kenton S.M."/>
            <person name="Kim D.J."/>
            <person name="Klee K."/>
            <person name="Lai H."/>
            <person name="Lang C."/>
            <person name="Lin S."/>
            <person name="Macmil S.L."/>
            <person name="Magdelenat G."/>
            <person name="Matthews L."/>
            <person name="McCorrison J."/>
            <person name="Monaghan E.L."/>
            <person name="Mun J.H."/>
            <person name="Najar F.Z."/>
            <person name="Nicholson C."/>
            <person name="Noirot C."/>
            <person name="O'Bleness M."/>
            <person name="Paule C.R."/>
            <person name="Poulain J."/>
            <person name="Prion F."/>
            <person name="Qin B."/>
            <person name="Qu C."/>
            <person name="Retzel E.F."/>
            <person name="Riddle C."/>
            <person name="Sallet E."/>
            <person name="Samain S."/>
            <person name="Samson N."/>
            <person name="Sanders I."/>
            <person name="Saurat O."/>
            <person name="Scarpelli C."/>
            <person name="Schiex T."/>
            <person name="Segurens B."/>
            <person name="Severin A.J."/>
            <person name="Sherrier D.J."/>
            <person name="Shi R."/>
            <person name="Sims S."/>
            <person name="Singer S.R."/>
            <person name="Sinharoy S."/>
            <person name="Sterck L."/>
            <person name="Viollet A."/>
            <person name="Wang B.B."/>
            <person name="Wang K."/>
            <person name="Wang M."/>
            <person name="Wang X."/>
            <person name="Warfsmann J."/>
            <person name="Weissenbach J."/>
            <person name="White D.D."/>
            <person name="White J.D."/>
            <person name="Wiley G.B."/>
            <person name="Wincker P."/>
            <person name="Xing Y."/>
            <person name="Yang L."/>
            <person name="Yao Z."/>
            <person name="Ying F."/>
            <person name="Zhai J."/>
            <person name="Zhou L."/>
            <person name="Zuber A."/>
            <person name="Denarie J."/>
            <person name="Dixon R.A."/>
            <person name="May G.D."/>
            <person name="Schwartz D.C."/>
            <person name="Rogers J."/>
            <person name="Quetier F."/>
            <person name="Town C.D."/>
            <person name="Roe B.A."/>
        </authorList>
    </citation>
    <scope>NUCLEOTIDE SEQUENCE [LARGE SCALE GENOMIC DNA]</scope>
    <source>
        <strain evidence="2">A17</strain>
        <strain evidence="3 4">cv. Jemalong A17</strain>
    </source>
</reference>
<dbReference type="PANTHER" id="PTHR11566:SF219">
    <property type="entry name" value="DYNAMIN GTPASE"/>
    <property type="match status" value="1"/>
</dbReference>
<dbReference type="PaxDb" id="3880-AES87165"/>
<dbReference type="InterPro" id="IPR022812">
    <property type="entry name" value="Dynamin"/>
</dbReference>
<accession>G7JUJ1</accession>
<dbReference type="PRINTS" id="PR00195">
    <property type="entry name" value="DYNAMIN"/>
</dbReference>
<reference evidence="3" key="3">
    <citation type="submission" date="2015-04" db="UniProtKB">
        <authorList>
            <consortium name="EnsemblPlants"/>
        </authorList>
    </citation>
    <scope>IDENTIFICATION</scope>
    <source>
        <strain evidence="3">cv. Jemalong A17</strain>
    </source>
</reference>
<evidence type="ECO:0000259" key="1">
    <source>
        <dbReference type="PROSITE" id="PS51718"/>
    </source>
</evidence>